<dbReference type="Pfam" id="PF03171">
    <property type="entry name" value="2OG-FeII_Oxy"/>
    <property type="match status" value="1"/>
</dbReference>
<dbReference type="PANTHER" id="PTHR47990">
    <property type="entry name" value="2-OXOGLUTARATE (2OG) AND FE(II)-DEPENDENT OXYGENASE SUPERFAMILY PROTEIN-RELATED"/>
    <property type="match status" value="1"/>
</dbReference>
<dbReference type="GO" id="GO:0046872">
    <property type="term" value="F:metal ion binding"/>
    <property type="evidence" value="ECO:0007669"/>
    <property type="project" value="UniProtKB-KW"/>
</dbReference>
<evidence type="ECO:0000313" key="14">
    <source>
        <dbReference type="Proteomes" id="UP000295023"/>
    </source>
</evidence>
<dbReference type="SUPFAM" id="SSF51197">
    <property type="entry name" value="Clavaminate synthase-like"/>
    <property type="match status" value="1"/>
</dbReference>
<dbReference type="EMBL" id="SKBM01000001">
    <property type="protein sequence ID" value="TCZ66677.1"/>
    <property type="molecule type" value="Genomic_DNA"/>
</dbReference>
<dbReference type="InterPro" id="IPR027443">
    <property type="entry name" value="IPNS-like_sf"/>
</dbReference>
<dbReference type="AlphaFoldDB" id="A0A4R4DU98"/>
<dbReference type="EC" id="1.13.12.19" evidence="4"/>
<dbReference type="OrthoDB" id="21825at2"/>
<proteinExistence type="inferred from homology"/>
<evidence type="ECO:0000256" key="6">
    <source>
        <dbReference type="ARBA" id="ARBA00022666"/>
    </source>
</evidence>
<comment type="cofactor">
    <cofactor evidence="1">
        <name>Fe(2+)</name>
        <dbReference type="ChEBI" id="CHEBI:29033"/>
    </cofactor>
</comment>
<dbReference type="InterPro" id="IPR026992">
    <property type="entry name" value="DIOX_N"/>
</dbReference>
<evidence type="ECO:0000256" key="2">
    <source>
        <dbReference type="ARBA" id="ARBA00004767"/>
    </source>
</evidence>
<dbReference type="Gene3D" id="2.60.120.330">
    <property type="entry name" value="B-lactam Antibiotic, Isopenicillin N Synthase, Chain"/>
    <property type="match status" value="1"/>
</dbReference>
<evidence type="ECO:0000256" key="7">
    <source>
        <dbReference type="ARBA" id="ARBA00031011"/>
    </source>
</evidence>
<evidence type="ECO:0000256" key="5">
    <source>
        <dbReference type="ARBA" id="ARBA00019045"/>
    </source>
</evidence>
<keyword evidence="11" id="KW-0408">Iron</keyword>
<organism evidence="13 14">
    <name type="scientific">Roseicella aquatilis</name>
    <dbReference type="NCBI Taxonomy" id="2527868"/>
    <lineage>
        <taxon>Bacteria</taxon>
        <taxon>Pseudomonadati</taxon>
        <taxon>Pseudomonadota</taxon>
        <taxon>Alphaproteobacteria</taxon>
        <taxon>Acetobacterales</taxon>
        <taxon>Roseomonadaceae</taxon>
        <taxon>Roseicella</taxon>
    </lineage>
</organism>
<dbReference type="InterPro" id="IPR044861">
    <property type="entry name" value="IPNS-like_FE2OG_OXY"/>
</dbReference>
<dbReference type="Pfam" id="PF14226">
    <property type="entry name" value="DIOX_N"/>
    <property type="match status" value="1"/>
</dbReference>
<comment type="catalytic activity">
    <reaction evidence="10">
        <text>L-arginine + 2-oxoglutarate + O2 = guanidine + L-glutamate 5-semialdehyde + succinate + CO2</text>
        <dbReference type="Rhea" id="RHEA:31535"/>
        <dbReference type="ChEBI" id="CHEBI:15379"/>
        <dbReference type="ChEBI" id="CHEBI:16526"/>
        <dbReference type="ChEBI" id="CHEBI:16810"/>
        <dbReference type="ChEBI" id="CHEBI:30031"/>
        <dbReference type="ChEBI" id="CHEBI:30087"/>
        <dbReference type="ChEBI" id="CHEBI:32682"/>
        <dbReference type="ChEBI" id="CHEBI:58066"/>
        <dbReference type="EC" id="1.14.20.7"/>
    </reaction>
</comment>
<dbReference type="PROSITE" id="PS51471">
    <property type="entry name" value="FE2OG_OXY"/>
    <property type="match status" value="1"/>
</dbReference>
<dbReference type="PRINTS" id="PR00682">
    <property type="entry name" value="IPNSYNTHASE"/>
</dbReference>
<comment type="catalytic activity">
    <reaction evidence="9">
        <text>2-oxoglutarate + O2 + 2 H(+) = ethene + 3 CO2 + H2O</text>
        <dbReference type="Rhea" id="RHEA:31523"/>
        <dbReference type="ChEBI" id="CHEBI:15377"/>
        <dbReference type="ChEBI" id="CHEBI:15378"/>
        <dbReference type="ChEBI" id="CHEBI:15379"/>
        <dbReference type="ChEBI" id="CHEBI:16526"/>
        <dbReference type="ChEBI" id="CHEBI:16810"/>
        <dbReference type="ChEBI" id="CHEBI:18153"/>
        <dbReference type="EC" id="1.13.12.19"/>
    </reaction>
</comment>
<evidence type="ECO:0000256" key="1">
    <source>
        <dbReference type="ARBA" id="ARBA00001954"/>
    </source>
</evidence>
<protein>
    <recommendedName>
        <fullName evidence="5">2-oxoglutarate-dependent ethylene/succinate-forming enzyme</fullName>
        <ecNumber evidence="4">1.13.12.19</ecNumber>
        <ecNumber evidence="3">1.14.20.7</ecNumber>
    </recommendedName>
    <alternativeName>
        <fullName evidence="7">2-oxoglutarate dioxygenase (ethylene-forming)</fullName>
    </alternativeName>
    <alternativeName>
        <fullName evidence="8">2-oxoglutarate/L-arginine monooxygenase/decarboxylase (succinate-forming)</fullName>
    </alternativeName>
</protein>
<dbReference type="InterPro" id="IPR005123">
    <property type="entry name" value="Oxoglu/Fe-dep_dioxygenase_dom"/>
</dbReference>
<evidence type="ECO:0000313" key="13">
    <source>
        <dbReference type="EMBL" id="TCZ66677.1"/>
    </source>
</evidence>
<accession>A0A4R4DU98</accession>
<dbReference type="InterPro" id="IPR050231">
    <property type="entry name" value="Iron_ascorbate_oxido_reductase"/>
</dbReference>
<dbReference type="GO" id="GO:0009693">
    <property type="term" value="P:ethylene biosynthetic process"/>
    <property type="evidence" value="ECO:0007669"/>
    <property type="project" value="UniProtKB-KW"/>
</dbReference>
<keyword evidence="11" id="KW-0560">Oxidoreductase</keyword>
<evidence type="ECO:0000256" key="8">
    <source>
        <dbReference type="ARBA" id="ARBA00031282"/>
    </source>
</evidence>
<gene>
    <name evidence="13" type="ORF">EXY23_00760</name>
</gene>
<keyword evidence="6" id="KW-0266">Ethylene biosynthesis</keyword>
<dbReference type="Proteomes" id="UP000295023">
    <property type="component" value="Unassembled WGS sequence"/>
</dbReference>
<keyword evidence="14" id="KW-1185">Reference proteome</keyword>
<evidence type="ECO:0000256" key="11">
    <source>
        <dbReference type="RuleBase" id="RU003682"/>
    </source>
</evidence>
<reference evidence="13 14" key="1">
    <citation type="submission" date="2019-03" db="EMBL/GenBank/DDBJ databases">
        <title>Paracraurococcus aquatilis NE82 genome sequence.</title>
        <authorList>
            <person name="Zhao Y."/>
            <person name="Du Z."/>
        </authorList>
    </citation>
    <scope>NUCLEOTIDE SEQUENCE [LARGE SCALE GENOMIC DNA]</scope>
    <source>
        <strain evidence="13 14">NE82</strain>
    </source>
</reference>
<evidence type="ECO:0000256" key="3">
    <source>
        <dbReference type="ARBA" id="ARBA00012293"/>
    </source>
</evidence>
<evidence type="ECO:0000256" key="9">
    <source>
        <dbReference type="ARBA" id="ARBA00047725"/>
    </source>
</evidence>
<name>A0A4R4DU98_9PROT</name>
<keyword evidence="11" id="KW-0479">Metal-binding</keyword>
<comment type="similarity">
    <text evidence="11">Belongs to the iron/ascorbate-dependent oxidoreductase family.</text>
</comment>
<dbReference type="GO" id="GO:0102276">
    <property type="term" value="F:2-oxoglutarate oxygenase/decarboxylase (ethylene-forming) activity"/>
    <property type="evidence" value="ECO:0007669"/>
    <property type="project" value="UniProtKB-EC"/>
</dbReference>
<comment type="caution">
    <text evidence="13">The sequence shown here is derived from an EMBL/GenBank/DDBJ whole genome shotgun (WGS) entry which is preliminary data.</text>
</comment>
<evidence type="ECO:0000259" key="12">
    <source>
        <dbReference type="PROSITE" id="PS51471"/>
    </source>
</evidence>
<dbReference type="EC" id="1.14.20.7" evidence="3"/>
<sequence>MQSGRRCGNPAVLECALPRHAAGAIDAPADTADAPRHCPPAASSGEWPMTGTAGPNTVIPVLDLGPVFAGEPGALEATAAELRRVCETVGFLYIRNHGVPQALIDATFDAAARFHAQPLEAKMALKLDDAMQGYLPYRSSTTRANGLVAVRKPNENEAFFVNPERDPAKPANRWPDSVPGFRETTLRYYAEMEALARRMLPLYARALDLPADFFDARCDAPLASLRLTHYPPVEYGADEYGIAPHTDSSFITLLAQNPVPGLQIRTQAGEWIDAPVIPGTYVVNTGDVLNRWSNGRFLSTPHRAVNMQPRARYAIPFFYHPNPETSLECLPTCTDAANPPRFPAQTVGEYMAWFRNSNYDHFRAKPAATAAV</sequence>
<comment type="pathway">
    <text evidence="2">Alkene biosynthesis; ethylene biosynthesis via 2-oxoglutarate.</text>
</comment>
<evidence type="ECO:0000256" key="10">
    <source>
        <dbReference type="ARBA" id="ARBA00049359"/>
    </source>
</evidence>
<feature type="domain" description="Fe2OG dioxygenase" evidence="12">
    <location>
        <begin position="221"/>
        <end position="321"/>
    </location>
</feature>
<evidence type="ECO:0000256" key="4">
    <source>
        <dbReference type="ARBA" id="ARBA00012531"/>
    </source>
</evidence>